<protein>
    <submittedName>
        <fullName evidence="1">Uncharacterized protein</fullName>
    </submittedName>
</protein>
<name>A0ABQ0CDF0_9PROT</name>
<reference evidence="1 2" key="1">
    <citation type="submission" date="2024-09" db="EMBL/GenBank/DDBJ databases">
        <title>Draft genome sequence of Candidatus Magnetaquicoccaceae bacterium FCR-1.</title>
        <authorList>
            <person name="Shimoshige H."/>
            <person name="Shimamura S."/>
            <person name="Taoka A."/>
            <person name="Kobayashi H."/>
            <person name="Maekawa T."/>
        </authorList>
    </citation>
    <scope>NUCLEOTIDE SEQUENCE [LARGE SCALE GENOMIC DNA]</scope>
    <source>
        <strain evidence="1 2">FCR-1</strain>
    </source>
</reference>
<dbReference type="RefSeq" id="WP_420906623.1">
    <property type="nucleotide sequence ID" value="NZ_BAAFGK010000005.1"/>
</dbReference>
<keyword evidence="2" id="KW-1185">Reference proteome</keyword>
<evidence type="ECO:0000313" key="1">
    <source>
        <dbReference type="EMBL" id="GAB0058904.1"/>
    </source>
</evidence>
<evidence type="ECO:0000313" key="2">
    <source>
        <dbReference type="Proteomes" id="UP001628193"/>
    </source>
</evidence>
<sequence>MHLFALVLIWTIFVFSVYYYPGKMAQKNIRNAYGEISKRNAKLDKQNEKSNRKKISSTVGVTMQQTADRHSILLQYIRPSAANKNIMMTEFWSHYNNLQNFIVDLEKQSLDVVELEINETDATSKKGSATDHKKEPQQLYVRLGLVFHPSRSAFQEANKPELQPVKRDPFFFVMNENPVVDLPSLDIKGIKVTEEGSDEKGAVMFGNQICFEGEICNGYLIKRVERNQLFLVPENLQGTGRGVRYWYIDARKQSQNPSSRPTGPDS</sequence>
<proteinExistence type="predicted"/>
<dbReference type="EMBL" id="BAAFGK010000005">
    <property type="protein sequence ID" value="GAB0058904.1"/>
    <property type="molecule type" value="Genomic_DNA"/>
</dbReference>
<gene>
    <name evidence="1" type="ORF">SIID45300_03263</name>
</gene>
<organism evidence="1 2">
    <name type="scientific">Candidatus Magnetaquiglobus chichijimensis</name>
    <dbReference type="NCBI Taxonomy" id="3141448"/>
    <lineage>
        <taxon>Bacteria</taxon>
        <taxon>Pseudomonadati</taxon>
        <taxon>Pseudomonadota</taxon>
        <taxon>Magnetococcia</taxon>
        <taxon>Magnetococcales</taxon>
        <taxon>Candidatus Magnetaquicoccaceae</taxon>
        <taxon>Candidatus Magnetaquiglobus</taxon>
    </lineage>
</organism>
<accession>A0ABQ0CDF0</accession>
<comment type="caution">
    <text evidence="1">The sequence shown here is derived from an EMBL/GenBank/DDBJ whole genome shotgun (WGS) entry which is preliminary data.</text>
</comment>
<dbReference type="Proteomes" id="UP001628193">
    <property type="component" value="Unassembled WGS sequence"/>
</dbReference>